<comment type="subcellular location">
    <subcellularLocation>
        <location evidence="11">Cell membrane</location>
        <topology evidence="11">Peripheral membrane protein</topology>
        <orientation evidence="11">Cytoplasmic side</orientation>
    </subcellularLocation>
</comment>
<dbReference type="AlphaFoldDB" id="A0A2W5PUJ7"/>
<keyword evidence="9 11" id="KW-0472">Membrane</keyword>
<evidence type="ECO:0000259" key="12">
    <source>
        <dbReference type="PROSITE" id="PS50893"/>
    </source>
</evidence>
<dbReference type="SUPFAM" id="SSF52540">
    <property type="entry name" value="P-loop containing nucleoside triphosphate hydrolases"/>
    <property type="match status" value="1"/>
</dbReference>
<reference evidence="13 14" key="1">
    <citation type="submission" date="2017-08" db="EMBL/GenBank/DDBJ databases">
        <title>Infants hospitalized years apart are colonized by the same room-sourced microbial strains.</title>
        <authorList>
            <person name="Brooks B."/>
            <person name="Olm M.R."/>
            <person name="Firek B.A."/>
            <person name="Baker R."/>
            <person name="Thomas B.C."/>
            <person name="Morowitz M.J."/>
            <person name="Banfield J.F."/>
        </authorList>
    </citation>
    <scope>NUCLEOTIDE SEQUENCE [LARGE SCALE GENOMIC DNA]</scope>
    <source>
        <strain evidence="13">S2_005_002_R2_29</strain>
    </source>
</reference>
<keyword evidence="4" id="KW-0813">Transport</keyword>
<dbReference type="Pfam" id="PF00005">
    <property type="entry name" value="ABC_tran"/>
    <property type="match status" value="1"/>
</dbReference>
<evidence type="ECO:0000256" key="7">
    <source>
        <dbReference type="ARBA" id="ARBA00022741"/>
    </source>
</evidence>
<protein>
    <recommendedName>
        <fullName evidence="3 11">Cell division ATP-binding protein FtsE</fullName>
    </recommendedName>
</protein>
<dbReference type="InterPro" id="IPR017871">
    <property type="entry name" value="ABC_transporter-like_CS"/>
</dbReference>
<dbReference type="PANTHER" id="PTHR24220">
    <property type="entry name" value="IMPORT ATP-BINDING PROTEIN"/>
    <property type="match status" value="1"/>
</dbReference>
<evidence type="ECO:0000256" key="5">
    <source>
        <dbReference type="ARBA" id="ARBA00022475"/>
    </source>
</evidence>
<comment type="similarity">
    <text evidence="2 11">Belongs to the ABC transporter superfamily.</text>
</comment>
<keyword evidence="5 11" id="KW-1003">Cell membrane</keyword>
<dbReference type="GO" id="GO:0051301">
    <property type="term" value="P:cell division"/>
    <property type="evidence" value="ECO:0007669"/>
    <property type="project" value="UniProtKB-UniRule"/>
</dbReference>
<feature type="domain" description="ABC transporter" evidence="12">
    <location>
        <begin position="2"/>
        <end position="234"/>
    </location>
</feature>
<dbReference type="PROSITE" id="PS00211">
    <property type="entry name" value="ABC_TRANSPORTER_1"/>
    <property type="match status" value="1"/>
</dbReference>
<gene>
    <name evidence="11 13" type="primary">ftsE</name>
    <name evidence="13" type="ORF">DI551_05755</name>
</gene>
<evidence type="ECO:0000256" key="9">
    <source>
        <dbReference type="ARBA" id="ARBA00023136"/>
    </source>
</evidence>
<evidence type="ECO:0000256" key="4">
    <source>
        <dbReference type="ARBA" id="ARBA00022448"/>
    </source>
</evidence>
<name>A0A2W5PUJ7_9BACT</name>
<dbReference type="InterPro" id="IPR015854">
    <property type="entry name" value="ABC_transpr_LolD-like"/>
</dbReference>
<dbReference type="SMART" id="SM00382">
    <property type="entry name" value="AAA"/>
    <property type="match status" value="1"/>
</dbReference>
<evidence type="ECO:0000313" key="13">
    <source>
        <dbReference type="EMBL" id="PZQ46113.1"/>
    </source>
</evidence>
<dbReference type="PANTHER" id="PTHR24220:SF470">
    <property type="entry name" value="CELL DIVISION ATP-BINDING PROTEIN FTSE"/>
    <property type="match status" value="1"/>
</dbReference>
<evidence type="ECO:0000256" key="2">
    <source>
        <dbReference type="ARBA" id="ARBA00005417"/>
    </source>
</evidence>
<dbReference type="InterPro" id="IPR027417">
    <property type="entry name" value="P-loop_NTPase"/>
</dbReference>
<keyword evidence="8 11" id="KW-0067">ATP-binding</keyword>
<dbReference type="InterPro" id="IPR003439">
    <property type="entry name" value="ABC_transporter-like_ATP-bd"/>
</dbReference>
<comment type="caution">
    <text evidence="13">The sequence shown here is derived from an EMBL/GenBank/DDBJ whole genome shotgun (WGS) entry which is preliminary data.</text>
</comment>
<evidence type="ECO:0000256" key="8">
    <source>
        <dbReference type="ARBA" id="ARBA00022840"/>
    </source>
</evidence>
<evidence type="ECO:0000256" key="11">
    <source>
        <dbReference type="RuleBase" id="RU365094"/>
    </source>
</evidence>
<evidence type="ECO:0000256" key="10">
    <source>
        <dbReference type="ARBA" id="ARBA00023306"/>
    </source>
</evidence>
<dbReference type="CDD" id="cd03255">
    <property type="entry name" value="ABC_MJ0796_LolCDE_FtsE"/>
    <property type="match status" value="1"/>
</dbReference>
<dbReference type="GO" id="GO:0022857">
    <property type="term" value="F:transmembrane transporter activity"/>
    <property type="evidence" value="ECO:0007669"/>
    <property type="project" value="TreeGrafter"/>
</dbReference>
<evidence type="ECO:0000256" key="3">
    <source>
        <dbReference type="ARBA" id="ARBA00020019"/>
    </source>
</evidence>
<dbReference type="InterPro" id="IPR005286">
    <property type="entry name" value="Cell_div_FtsE"/>
</dbReference>
<dbReference type="GO" id="GO:0005524">
    <property type="term" value="F:ATP binding"/>
    <property type="evidence" value="ECO:0007669"/>
    <property type="project" value="UniProtKB-UniRule"/>
</dbReference>
<keyword evidence="6 11" id="KW-0132">Cell division</keyword>
<sequence length="234" mass="26312">MIRYEHVGLRYGIGPEVLEDIDLILEPGSFHFLSGPSGAGKTSLMSLLYLGRMPTRGLIRMFGQNIGELDRDQLAAMRQRIGVVFQDFRLLGHMSAFDNVALPLRIQGRPEKEIQNNVSELLDWVGLGDHKQSLPSTMSGGQQQRVAIARAVITRPRLLLADEPTGNLDDEIGFRLMALFDQLNRMGTTVVIATHNQQIMDQFGHKRLILERGRLRVEEPNTKGGLRQRLEGVY</sequence>
<comment type="subunit">
    <text evidence="11">Homodimer. Forms a membrane-associated complex with FtsX.</text>
</comment>
<keyword evidence="7 11" id="KW-0547">Nucleotide-binding</keyword>
<dbReference type="PROSITE" id="PS50893">
    <property type="entry name" value="ABC_TRANSPORTER_2"/>
    <property type="match status" value="1"/>
</dbReference>
<dbReference type="GO" id="GO:0005886">
    <property type="term" value="C:plasma membrane"/>
    <property type="evidence" value="ECO:0007669"/>
    <property type="project" value="UniProtKB-SubCell"/>
</dbReference>
<dbReference type="Gene3D" id="3.40.50.300">
    <property type="entry name" value="P-loop containing nucleotide triphosphate hydrolases"/>
    <property type="match status" value="1"/>
</dbReference>
<proteinExistence type="inferred from homology"/>
<dbReference type="GO" id="GO:0016887">
    <property type="term" value="F:ATP hydrolysis activity"/>
    <property type="evidence" value="ECO:0007669"/>
    <property type="project" value="InterPro"/>
</dbReference>
<dbReference type="NCBIfam" id="TIGR02673">
    <property type="entry name" value="FtsE"/>
    <property type="match status" value="1"/>
</dbReference>
<accession>A0A2W5PUJ7</accession>
<dbReference type="Proteomes" id="UP000249417">
    <property type="component" value="Unassembled WGS sequence"/>
</dbReference>
<dbReference type="EMBL" id="QFQB01000032">
    <property type="protein sequence ID" value="PZQ46113.1"/>
    <property type="molecule type" value="Genomic_DNA"/>
</dbReference>
<comment type="function">
    <text evidence="1">Part of the ABC transporter FtsEX involved in cellular division. Important for assembly or stability of the septal ring.</text>
</comment>
<evidence type="ECO:0000256" key="1">
    <source>
        <dbReference type="ARBA" id="ARBA00002579"/>
    </source>
</evidence>
<organism evidence="13 14">
    <name type="scientific">Micavibrio aeruginosavorus</name>
    <dbReference type="NCBI Taxonomy" id="349221"/>
    <lineage>
        <taxon>Bacteria</taxon>
        <taxon>Pseudomonadati</taxon>
        <taxon>Bdellovibrionota</taxon>
        <taxon>Bdellovibrionia</taxon>
        <taxon>Bdellovibrionales</taxon>
        <taxon>Pseudobdellovibrionaceae</taxon>
        <taxon>Micavibrio</taxon>
    </lineage>
</organism>
<dbReference type="InterPro" id="IPR017911">
    <property type="entry name" value="MacB-like_ATP-bd"/>
</dbReference>
<dbReference type="FunFam" id="3.40.50.300:FF:000056">
    <property type="entry name" value="Cell division ATP-binding protein FtsE"/>
    <property type="match status" value="1"/>
</dbReference>
<evidence type="ECO:0000256" key="6">
    <source>
        <dbReference type="ARBA" id="ARBA00022618"/>
    </source>
</evidence>
<dbReference type="InterPro" id="IPR003593">
    <property type="entry name" value="AAA+_ATPase"/>
</dbReference>
<keyword evidence="10 11" id="KW-0131">Cell cycle</keyword>
<evidence type="ECO:0000313" key="14">
    <source>
        <dbReference type="Proteomes" id="UP000249417"/>
    </source>
</evidence>